<comment type="caution">
    <text evidence="1">The sequence shown here is derived from an EMBL/GenBank/DDBJ whole genome shotgun (WGS) entry which is preliminary data.</text>
</comment>
<gene>
    <name evidence="1" type="ORF">CWATWH8502_1884</name>
</gene>
<name>T2IAZ6_CROWT</name>
<dbReference type="Proteomes" id="UP000018348">
    <property type="component" value="Unassembled WGS sequence"/>
</dbReference>
<accession>T2IAZ6</accession>
<reference evidence="1 2" key="2">
    <citation type="submission" date="2013-09" db="EMBL/GenBank/DDBJ databases">
        <title>Whole genome comparison of six Crocosphaera watsonii strains with differing phenotypes.</title>
        <authorList>
            <person name="Bench S.R."/>
            <person name="Heller P."/>
            <person name="Frank I."/>
            <person name="Arciniega M."/>
            <person name="Shilova I.N."/>
            <person name="Zehr J.P."/>
        </authorList>
    </citation>
    <scope>NUCLEOTIDE SEQUENCE [LARGE SCALE GENOMIC DNA]</scope>
    <source>
        <strain evidence="1 2">WH 8502</strain>
    </source>
</reference>
<proteinExistence type="predicted"/>
<dbReference type="AlphaFoldDB" id="T2IAZ6"/>
<protein>
    <submittedName>
        <fullName evidence="1">Uncharacterized protein</fullName>
    </submittedName>
</protein>
<organism evidence="1 2">
    <name type="scientific">Crocosphaera watsonii WH 8502</name>
    <dbReference type="NCBI Taxonomy" id="423474"/>
    <lineage>
        <taxon>Bacteria</taxon>
        <taxon>Bacillati</taxon>
        <taxon>Cyanobacteriota</taxon>
        <taxon>Cyanophyceae</taxon>
        <taxon>Oscillatoriophycideae</taxon>
        <taxon>Chroococcales</taxon>
        <taxon>Aphanothecaceae</taxon>
        <taxon>Crocosphaera</taxon>
    </lineage>
</organism>
<dbReference type="EMBL" id="CAQK01000225">
    <property type="protein sequence ID" value="CCQ50004.1"/>
    <property type="molecule type" value="Genomic_DNA"/>
</dbReference>
<reference evidence="1 2" key="1">
    <citation type="submission" date="2013-01" db="EMBL/GenBank/DDBJ databases">
        <authorList>
            <person name="Bench S."/>
        </authorList>
    </citation>
    <scope>NUCLEOTIDE SEQUENCE [LARGE SCALE GENOMIC DNA]</scope>
    <source>
        <strain evidence="1 2">WH 8502</strain>
    </source>
</reference>
<sequence>MRRNPSQVFCVFLWLDSTSENKLPQLATLKLGFSTALERQIR</sequence>
<evidence type="ECO:0000313" key="2">
    <source>
        <dbReference type="Proteomes" id="UP000018348"/>
    </source>
</evidence>
<evidence type="ECO:0000313" key="1">
    <source>
        <dbReference type="EMBL" id="CCQ50004.1"/>
    </source>
</evidence>